<proteinExistence type="predicted"/>
<sequence>MEITLNQLIDAAPELAMMLRRDIRQGKLAATRKTGVAGRPYVVDSDVLAESDHEPYRLLAQKILKSPERLQTRHNVLSRNESYGSLRTTGEEVWQPLMKMLESQHAMLQQMINVFMHEMQQSQDRFERQGRDMQELSYKLGQAHQQVDRLERMVGERLVRPQEQA</sequence>
<organism evidence="1 2">
    <name type="scientific">Sulfobacillus benefaciens</name>
    <dbReference type="NCBI Taxonomy" id="453960"/>
    <lineage>
        <taxon>Bacteria</taxon>
        <taxon>Bacillati</taxon>
        <taxon>Bacillota</taxon>
        <taxon>Clostridia</taxon>
        <taxon>Eubacteriales</taxon>
        <taxon>Clostridiales Family XVII. Incertae Sedis</taxon>
        <taxon>Sulfobacillus</taxon>
    </lineage>
</organism>
<dbReference type="EMBL" id="PXYW01000029">
    <property type="protein sequence ID" value="PSR32928.1"/>
    <property type="molecule type" value="Genomic_DNA"/>
</dbReference>
<dbReference type="AlphaFoldDB" id="A0A2T2XEN4"/>
<evidence type="ECO:0000313" key="2">
    <source>
        <dbReference type="Proteomes" id="UP000242972"/>
    </source>
</evidence>
<accession>A0A2T2XEN4</accession>
<evidence type="ECO:0000313" key="1">
    <source>
        <dbReference type="EMBL" id="PSR32928.1"/>
    </source>
</evidence>
<protein>
    <submittedName>
        <fullName evidence="1">Uncharacterized protein</fullName>
    </submittedName>
</protein>
<dbReference type="Proteomes" id="UP000242972">
    <property type="component" value="Unassembled WGS sequence"/>
</dbReference>
<comment type="caution">
    <text evidence="1">The sequence shown here is derived from an EMBL/GenBank/DDBJ whole genome shotgun (WGS) entry which is preliminary data.</text>
</comment>
<reference evidence="1 2" key="1">
    <citation type="journal article" date="2014" name="BMC Genomics">
        <title>Comparison of environmental and isolate Sulfobacillus genomes reveals diverse carbon, sulfur, nitrogen, and hydrogen metabolisms.</title>
        <authorList>
            <person name="Justice N.B."/>
            <person name="Norman A."/>
            <person name="Brown C.T."/>
            <person name="Singh A."/>
            <person name="Thomas B.C."/>
            <person name="Banfield J.F."/>
        </authorList>
    </citation>
    <scope>NUCLEOTIDE SEQUENCE [LARGE SCALE GENOMIC DNA]</scope>
    <source>
        <strain evidence="1">AMDSBA4</strain>
    </source>
</reference>
<name>A0A2T2XEN4_9FIRM</name>
<gene>
    <name evidence="1" type="ORF">C7B46_11750</name>
</gene>